<organism evidence="1 2">
    <name type="scientific">Pedobacter polaris</name>
    <dbReference type="NCBI Taxonomy" id="2571273"/>
    <lineage>
        <taxon>Bacteria</taxon>
        <taxon>Pseudomonadati</taxon>
        <taxon>Bacteroidota</taxon>
        <taxon>Sphingobacteriia</taxon>
        <taxon>Sphingobacteriales</taxon>
        <taxon>Sphingobacteriaceae</taxon>
        <taxon>Pedobacter</taxon>
    </lineage>
</organism>
<dbReference type="RefSeq" id="WP_136841352.1">
    <property type="nucleotide sequence ID" value="NZ_SWBR01000003.1"/>
</dbReference>
<evidence type="ECO:0000313" key="2">
    <source>
        <dbReference type="Proteomes" id="UP000309488"/>
    </source>
</evidence>
<dbReference type="AlphaFoldDB" id="A0A4U1CQD5"/>
<reference evidence="1 2" key="1">
    <citation type="submission" date="2019-04" db="EMBL/GenBank/DDBJ databases">
        <title>Pedobacter sp. RP-3-22 sp. nov., isolated from Arctic soil.</title>
        <authorList>
            <person name="Dahal R.H."/>
            <person name="Kim D.-U."/>
        </authorList>
    </citation>
    <scope>NUCLEOTIDE SEQUENCE [LARGE SCALE GENOMIC DNA]</scope>
    <source>
        <strain evidence="1 2">RP-3-22</strain>
    </source>
</reference>
<protein>
    <submittedName>
        <fullName evidence="1">Uncharacterized protein</fullName>
    </submittedName>
</protein>
<evidence type="ECO:0000313" key="1">
    <source>
        <dbReference type="EMBL" id="TKC07912.1"/>
    </source>
</evidence>
<dbReference type="Proteomes" id="UP000309488">
    <property type="component" value="Unassembled WGS sequence"/>
</dbReference>
<gene>
    <name evidence="1" type="ORF">FA048_12150</name>
</gene>
<name>A0A4U1CQD5_9SPHI</name>
<dbReference type="OrthoDB" id="797919at2"/>
<dbReference type="EMBL" id="SWBR01000003">
    <property type="protein sequence ID" value="TKC07912.1"/>
    <property type="molecule type" value="Genomic_DNA"/>
</dbReference>
<keyword evidence="2" id="KW-1185">Reference proteome</keyword>
<proteinExistence type="predicted"/>
<sequence>MMSYPEEEIEKKDFLKVEVEGKDKSIWEGAKGKLMKLMSELMDTKINTYSDSTVKDELKRATSNVIEFANAKLIKPTLENMKLQVEIEQMLSSSAKIAAETRKTHAEAESIELANLEKRMKMVMGAARLIAIAEDNTEAILFCNNMEALLCSFGPANTLQEGKTGQDVA</sequence>
<accession>A0A4U1CQD5</accession>
<comment type="caution">
    <text evidence="1">The sequence shown here is derived from an EMBL/GenBank/DDBJ whole genome shotgun (WGS) entry which is preliminary data.</text>
</comment>